<dbReference type="Gene3D" id="2.40.170.20">
    <property type="entry name" value="TonB-dependent receptor, beta-barrel domain"/>
    <property type="match status" value="1"/>
</dbReference>
<dbReference type="RefSeq" id="WP_305732188.1">
    <property type="nucleotide sequence ID" value="NZ_OW150024.1"/>
</dbReference>
<evidence type="ECO:0000313" key="5">
    <source>
        <dbReference type="Proteomes" id="UP001295463"/>
    </source>
</evidence>
<keyword evidence="5" id="KW-1185">Reference proteome</keyword>
<sequence length="409" mass="46039">MLKSSGVFIMGSIVVAAAVAQGAEFEVHPSLTVSEEYTDNVFESRTNRLSDFITRALPGVSLSYKAPAFTGDLNYQLDYRHYAKKRRDDEITHLLAAKGYLVAVNNLLYLDVTDDYQRVSLDVARDVSKESLFLNQSDRNVVAASPYFKLNLTDRTLLKTGYRFVDTRYFDSPAINKMDHIGFAELTHALSQGLELTAGYTFTRELANNDNFNQHLAFGGFRYEYAEKSFLFAQGGNSWTRYDHSDQRLSSAFWNAGITHQVDTVTATVTTGKHYVEDPLRNIVQETFVTGTLEKRFKNGLVSIAPIYSEFKQTETGSMRTKKYGGTARGQCELSSDLSGTLSFTAEKYEQPQQGSYTRRLLASAGLSYLLAEQLTLSLSYYYADYYSPGIATDNYHVNRGIVEIRKVF</sequence>
<proteinExistence type="predicted"/>
<evidence type="ECO:0008006" key="6">
    <source>
        <dbReference type="Google" id="ProtNLM"/>
    </source>
</evidence>
<gene>
    <name evidence="4" type="ORF">GEAMG1_1529</name>
</gene>
<evidence type="ECO:0000313" key="4">
    <source>
        <dbReference type="EMBL" id="CAH2031359.1"/>
    </source>
</evidence>
<dbReference type="InterPro" id="IPR017467">
    <property type="entry name" value="CHP03016_PEP-CTERM"/>
</dbReference>
<evidence type="ECO:0000256" key="2">
    <source>
        <dbReference type="ARBA" id="ARBA00023136"/>
    </source>
</evidence>
<accession>A0ABN8HJF6</accession>
<organism evidence="4 5">
    <name type="scientific">Trichlorobacter ammonificans</name>
    <dbReference type="NCBI Taxonomy" id="2916410"/>
    <lineage>
        <taxon>Bacteria</taxon>
        <taxon>Pseudomonadati</taxon>
        <taxon>Thermodesulfobacteriota</taxon>
        <taxon>Desulfuromonadia</taxon>
        <taxon>Geobacterales</taxon>
        <taxon>Geobacteraceae</taxon>
        <taxon>Trichlorobacter</taxon>
    </lineage>
</organism>
<dbReference type="Proteomes" id="UP001295463">
    <property type="component" value="Chromosome"/>
</dbReference>
<evidence type="ECO:0000256" key="3">
    <source>
        <dbReference type="ARBA" id="ARBA00023237"/>
    </source>
</evidence>
<protein>
    <recommendedName>
        <fullName evidence="6">TIGR03016 family PEP-CTERM system-associated outer membrane protein</fullName>
    </recommendedName>
</protein>
<evidence type="ECO:0000256" key="1">
    <source>
        <dbReference type="ARBA" id="ARBA00004442"/>
    </source>
</evidence>
<reference evidence="4 5" key="1">
    <citation type="submission" date="2022-03" db="EMBL/GenBank/DDBJ databases">
        <authorList>
            <person name="Koch H."/>
        </authorList>
    </citation>
    <scope>NUCLEOTIDE SEQUENCE [LARGE SCALE GENOMIC DNA]</scope>
    <source>
        <strain evidence="4 5">G1</strain>
    </source>
</reference>
<keyword evidence="3" id="KW-0998">Cell outer membrane</keyword>
<comment type="subcellular location">
    <subcellularLocation>
        <location evidence="1">Cell outer membrane</location>
    </subcellularLocation>
</comment>
<dbReference type="EMBL" id="OW150024">
    <property type="protein sequence ID" value="CAH2031359.1"/>
    <property type="molecule type" value="Genomic_DNA"/>
</dbReference>
<dbReference type="InterPro" id="IPR036942">
    <property type="entry name" value="Beta-barrel_TonB_sf"/>
</dbReference>
<name>A0ABN8HJF6_9BACT</name>
<keyword evidence="2" id="KW-0472">Membrane</keyword>
<dbReference type="NCBIfam" id="TIGR03016">
    <property type="entry name" value="pepcterm_hypo_1"/>
    <property type="match status" value="1"/>
</dbReference>
<dbReference type="SUPFAM" id="SSF56935">
    <property type="entry name" value="Porins"/>
    <property type="match status" value="1"/>
</dbReference>